<dbReference type="RefSeq" id="WP_395131070.1">
    <property type="nucleotide sequence ID" value="NZ_JBIMPR010000001.1"/>
</dbReference>
<dbReference type="EMBL" id="JBIMPR010000001">
    <property type="protein sequence ID" value="MFH5772709.1"/>
    <property type="molecule type" value="Genomic_DNA"/>
</dbReference>
<dbReference type="Proteomes" id="UP001609376">
    <property type="component" value="Unassembled WGS sequence"/>
</dbReference>
<protein>
    <submittedName>
        <fullName evidence="1">Uncharacterized protein</fullName>
    </submittedName>
</protein>
<keyword evidence="2" id="KW-1185">Reference proteome</keyword>
<evidence type="ECO:0000313" key="1">
    <source>
        <dbReference type="EMBL" id="MFH5772709.1"/>
    </source>
</evidence>
<accession>A0ABW7LFV5</accession>
<reference evidence="1 2" key="1">
    <citation type="submission" date="2024-10" db="EMBL/GenBank/DDBJ databases">
        <title>Paracoccus drimophilus sp. nov., a novel bacterium from corn roots in Hunan.</title>
        <authorList>
            <person name="Li X."/>
        </authorList>
    </citation>
    <scope>NUCLEOTIDE SEQUENCE [LARGE SCALE GENOMIC DNA]</scope>
    <source>
        <strain evidence="1 2">NGMCC 1.201697</strain>
    </source>
</reference>
<name>A0ABW7LFV5_9RHOB</name>
<proteinExistence type="predicted"/>
<organism evidence="1 2">
    <name type="scientific">Paracoccus broussonetiae subsp. drimophilus</name>
    <dbReference type="NCBI Taxonomy" id="3373869"/>
    <lineage>
        <taxon>Bacteria</taxon>
        <taxon>Pseudomonadati</taxon>
        <taxon>Pseudomonadota</taxon>
        <taxon>Alphaproteobacteria</taxon>
        <taxon>Rhodobacterales</taxon>
        <taxon>Paracoccaceae</taxon>
        <taxon>Paracoccus</taxon>
        <taxon>Paracoccus broussonetiae</taxon>
    </lineage>
</organism>
<sequence length="103" mass="11213">MTFDIANRGPIARGVAECLGLDPDAFVGILSDLRAGRRLVAPEDPEERAEWMQAVSYAGTLETMLTNAAVFSPVLHEAAIDALAKRVHEESMILRGPEVRPIQ</sequence>
<gene>
    <name evidence="1" type="ORF">ACHFJ0_00580</name>
</gene>
<comment type="caution">
    <text evidence="1">The sequence shown here is derived from an EMBL/GenBank/DDBJ whole genome shotgun (WGS) entry which is preliminary data.</text>
</comment>
<evidence type="ECO:0000313" key="2">
    <source>
        <dbReference type="Proteomes" id="UP001609376"/>
    </source>
</evidence>